<dbReference type="Proteomes" id="UP000000763">
    <property type="component" value="Chromosome 8"/>
</dbReference>
<sequence>MASGKGNIPVYLRIYHIRIPRNPQDRRKTTVGSSSSTTRTSTSSLLPCYLSFILNINVRSKEKLPPSFFLSSMKPLMPSFSLDLTDQSWGRLPLPRFYFFMGIADAVALLCPPALLHEEREINGIDKTQNLIFTCNTRNLSIIKTMSSISIIAYALMAPKLDLLLLQFHLIQWRLWSRC</sequence>
<organism evidence="1 3">
    <name type="scientific">Oryza sativa subsp. japonica</name>
    <name type="common">Rice</name>
    <dbReference type="NCBI Taxonomy" id="39947"/>
    <lineage>
        <taxon>Eukaryota</taxon>
        <taxon>Viridiplantae</taxon>
        <taxon>Streptophyta</taxon>
        <taxon>Embryophyta</taxon>
        <taxon>Tracheophyta</taxon>
        <taxon>Spermatophyta</taxon>
        <taxon>Magnoliopsida</taxon>
        <taxon>Liliopsida</taxon>
        <taxon>Poales</taxon>
        <taxon>Poaceae</taxon>
        <taxon>BOP clade</taxon>
        <taxon>Oryzoideae</taxon>
        <taxon>Oryzeae</taxon>
        <taxon>Oryzinae</taxon>
        <taxon>Oryza</taxon>
        <taxon>Oryza sativa</taxon>
    </lineage>
</organism>
<evidence type="ECO:0000313" key="2">
    <source>
        <dbReference type="EMBL" id="BAD01188.1"/>
    </source>
</evidence>
<dbReference type="EMBL" id="AP003898">
    <property type="protein sequence ID" value="BAD01188.1"/>
    <property type="molecule type" value="Genomic_DNA"/>
</dbReference>
<proteinExistence type="predicted"/>
<evidence type="ECO:0000313" key="3">
    <source>
        <dbReference type="Proteomes" id="UP000000763"/>
    </source>
</evidence>
<gene>
    <name evidence="2" type="ORF">OJ1663_D06.10</name>
    <name evidence="1" type="ORF">OSJNBb0032E15.117</name>
</gene>
<reference evidence="3" key="4">
    <citation type="journal article" date="2008" name="Nucleic Acids Res.">
        <title>The rice annotation project database (RAP-DB): 2008 update.</title>
        <authorList>
            <consortium name="The rice annotation project (RAP)"/>
        </authorList>
    </citation>
    <scope>GENOME REANNOTATION</scope>
    <source>
        <strain evidence="3">cv. Nipponbare</strain>
    </source>
</reference>
<evidence type="ECO:0000313" key="1">
    <source>
        <dbReference type="EMBL" id="BAC75620.1"/>
    </source>
</evidence>
<protein>
    <submittedName>
        <fullName evidence="1">Uncharacterized protein</fullName>
    </submittedName>
</protein>
<dbReference type="EMBL" id="AP005734">
    <property type="protein sequence ID" value="BAC75620.1"/>
    <property type="molecule type" value="Genomic_DNA"/>
</dbReference>
<reference evidence="3" key="3">
    <citation type="journal article" date="2005" name="Nature">
        <title>The map-based sequence of the rice genome.</title>
        <authorList>
            <consortium name="International rice genome sequencing project (IRGSP)"/>
            <person name="Matsumoto T."/>
            <person name="Wu J."/>
            <person name="Kanamori H."/>
            <person name="Katayose Y."/>
            <person name="Fujisawa M."/>
            <person name="Namiki N."/>
            <person name="Mizuno H."/>
            <person name="Yamamoto K."/>
            <person name="Antonio B.A."/>
            <person name="Baba T."/>
            <person name="Sakata K."/>
            <person name="Nagamura Y."/>
            <person name="Aoki H."/>
            <person name="Arikawa K."/>
            <person name="Arita K."/>
            <person name="Bito T."/>
            <person name="Chiden Y."/>
            <person name="Fujitsuka N."/>
            <person name="Fukunaka R."/>
            <person name="Hamada M."/>
            <person name="Harada C."/>
            <person name="Hayashi A."/>
            <person name="Hijishita S."/>
            <person name="Honda M."/>
            <person name="Hosokawa S."/>
            <person name="Ichikawa Y."/>
            <person name="Idonuma A."/>
            <person name="Iijima M."/>
            <person name="Ikeda M."/>
            <person name="Ikeno M."/>
            <person name="Ito K."/>
            <person name="Ito S."/>
            <person name="Ito T."/>
            <person name="Ito Y."/>
            <person name="Ito Y."/>
            <person name="Iwabuchi A."/>
            <person name="Kamiya K."/>
            <person name="Karasawa W."/>
            <person name="Kurita K."/>
            <person name="Katagiri S."/>
            <person name="Kikuta A."/>
            <person name="Kobayashi H."/>
            <person name="Kobayashi N."/>
            <person name="Machita K."/>
            <person name="Maehara T."/>
            <person name="Masukawa M."/>
            <person name="Mizubayashi T."/>
            <person name="Mukai Y."/>
            <person name="Nagasaki H."/>
            <person name="Nagata Y."/>
            <person name="Naito S."/>
            <person name="Nakashima M."/>
            <person name="Nakama Y."/>
            <person name="Nakamichi Y."/>
            <person name="Nakamura M."/>
            <person name="Meguro A."/>
            <person name="Negishi M."/>
            <person name="Ohta I."/>
            <person name="Ohta T."/>
            <person name="Okamoto M."/>
            <person name="Ono N."/>
            <person name="Saji S."/>
            <person name="Sakaguchi M."/>
            <person name="Sakai K."/>
            <person name="Shibata M."/>
            <person name="Shimokawa T."/>
            <person name="Song J."/>
            <person name="Takazaki Y."/>
            <person name="Terasawa K."/>
            <person name="Tsugane M."/>
            <person name="Tsuji K."/>
            <person name="Ueda S."/>
            <person name="Waki K."/>
            <person name="Yamagata H."/>
            <person name="Yamamoto M."/>
            <person name="Yamamoto S."/>
            <person name="Yamane H."/>
            <person name="Yoshiki S."/>
            <person name="Yoshihara R."/>
            <person name="Yukawa K."/>
            <person name="Zhong H."/>
            <person name="Yano M."/>
            <person name="Yuan Q."/>
            <person name="Ouyang S."/>
            <person name="Liu J."/>
            <person name="Jones K.M."/>
            <person name="Gansberger K."/>
            <person name="Moffat K."/>
            <person name="Hill J."/>
            <person name="Bera J."/>
            <person name="Fadrosh D."/>
            <person name="Jin S."/>
            <person name="Johri S."/>
            <person name="Kim M."/>
            <person name="Overton L."/>
            <person name="Reardon M."/>
            <person name="Tsitrin T."/>
            <person name="Vuong H."/>
            <person name="Weaver B."/>
            <person name="Ciecko A."/>
            <person name="Tallon L."/>
            <person name="Jackson J."/>
            <person name="Pai G."/>
            <person name="Aken S.V."/>
            <person name="Utterback T."/>
            <person name="Reidmuller S."/>
            <person name="Feldblyum T."/>
            <person name="Hsiao J."/>
            <person name="Zismann V."/>
            <person name="Iobst S."/>
            <person name="de Vazeille A.R."/>
            <person name="Buell C.R."/>
            <person name="Ying K."/>
            <person name="Li Y."/>
            <person name="Lu T."/>
            <person name="Huang Y."/>
            <person name="Zhao Q."/>
            <person name="Feng Q."/>
            <person name="Zhang L."/>
            <person name="Zhu J."/>
            <person name="Weng Q."/>
            <person name="Mu J."/>
            <person name="Lu Y."/>
            <person name="Fan D."/>
            <person name="Liu Y."/>
            <person name="Guan J."/>
            <person name="Zhang Y."/>
            <person name="Yu S."/>
            <person name="Liu X."/>
            <person name="Zhang Y."/>
            <person name="Hong G."/>
            <person name="Han B."/>
            <person name="Choisne N."/>
            <person name="Demange N."/>
            <person name="Orjeda G."/>
            <person name="Samain S."/>
            <person name="Cattolico L."/>
            <person name="Pelletier E."/>
            <person name="Couloux A."/>
            <person name="Segurens B."/>
            <person name="Wincker P."/>
            <person name="D'Hont A."/>
            <person name="Scarpelli C."/>
            <person name="Weissenbach J."/>
            <person name="Salanoubat M."/>
            <person name="Quetier F."/>
            <person name="Yu Y."/>
            <person name="Kim H.R."/>
            <person name="Rambo T."/>
            <person name="Currie J."/>
            <person name="Collura K."/>
            <person name="Luo M."/>
            <person name="Yang T."/>
            <person name="Ammiraju J.S.S."/>
            <person name="Engler F."/>
            <person name="Soderlund C."/>
            <person name="Wing R.A."/>
            <person name="Palmer L.E."/>
            <person name="de la Bastide M."/>
            <person name="Spiegel L."/>
            <person name="Nascimento L."/>
            <person name="Zutavern T."/>
            <person name="O'Shaughnessy A."/>
            <person name="Dike S."/>
            <person name="Dedhia N."/>
            <person name="Preston R."/>
            <person name="Balija V."/>
            <person name="McCombie W.R."/>
            <person name="Chow T."/>
            <person name="Chen H."/>
            <person name="Chung M."/>
            <person name="Chen C."/>
            <person name="Shaw J."/>
            <person name="Wu H."/>
            <person name="Hsiao K."/>
            <person name="Chao Y."/>
            <person name="Chu M."/>
            <person name="Cheng C."/>
            <person name="Hour A."/>
            <person name="Lee P."/>
            <person name="Lin S."/>
            <person name="Lin Y."/>
            <person name="Liou J."/>
            <person name="Liu S."/>
            <person name="Hsing Y."/>
            <person name="Raghuvanshi S."/>
            <person name="Mohanty A."/>
            <person name="Bharti A.K."/>
            <person name="Gaur A."/>
            <person name="Gupta V."/>
            <person name="Kumar D."/>
            <person name="Ravi V."/>
            <person name="Vij S."/>
            <person name="Kapur A."/>
            <person name="Khurana P."/>
            <person name="Khurana P."/>
            <person name="Khurana J.P."/>
            <person name="Tyagi A.K."/>
            <person name="Gaikwad K."/>
            <person name="Singh A."/>
            <person name="Dalal V."/>
            <person name="Srivastava S."/>
            <person name="Dixit A."/>
            <person name="Pal A.K."/>
            <person name="Ghazi I.A."/>
            <person name="Yadav M."/>
            <person name="Pandit A."/>
            <person name="Bhargava A."/>
            <person name="Sureshbabu K."/>
            <person name="Batra K."/>
            <person name="Sharma T.R."/>
            <person name="Mohapatra T."/>
            <person name="Singh N.K."/>
            <person name="Messing J."/>
            <person name="Nelson A.B."/>
            <person name="Fuks G."/>
            <person name="Kavchok S."/>
            <person name="Keizer G."/>
            <person name="Linton E."/>
            <person name="Llaca V."/>
            <person name="Song R."/>
            <person name="Tanyolac B."/>
            <person name="Young S."/>
            <person name="Ho-Il K."/>
            <person name="Hahn J.H."/>
            <person name="Sangsakoo G."/>
            <person name="Vanavichit A."/>
            <person name="de Mattos Luiz.A.T."/>
            <person name="Zimmer P.D."/>
            <person name="Malone G."/>
            <person name="Dellagostin O."/>
            <person name="de Oliveira A.C."/>
            <person name="Bevan M."/>
            <person name="Bancroft I."/>
            <person name="Minx P."/>
            <person name="Cordum H."/>
            <person name="Wilson R."/>
            <person name="Cheng Z."/>
            <person name="Jin W."/>
            <person name="Jiang J."/>
            <person name="Leong S.A."/>
            <person name="Iwama H."/>
            <person name="Gojobori T."/>
            <person name="Itoh T."/>
            <person name="Niimura Y."/>
            <person name="Fujii Y."/>
            <person name="Habara T."/>
            <person name="Sakai H."/>
            <person name="Sato Y."/>
            <person name="Wilson G."/>
            <person name="Kumar K."/>
            <person name="McCouch S."/>
            <person name="Juretic N."/>
            <person name="Hoen D."/>
            <person name="Wright S."/>
            <person name="Bruskiewich R."/>
            <person name="Bureau T."/>
            <person name="Miyao A."/>
            <person name="Hirochika H."/>
            <person name="Nishikawa T."/>
            <person name="Kadowaki K."/>
            <person name="Sugiura M."/>
            <person name="Burr B."/>
            <person name="Sasaki T."/>
        </authorList>
    </citation>
    <scope>NUCLEOTIDE SEQUENCE [LARGE SCALE GENOMIC DNA]</scope>
    <source>
        <strain evidence="3">cv. Nipponbare</strain>
    </source>
</reference>
<accession>Q84NJ5</accession>
<reference evidence="2" key="1">
    <citation type="submission" date="2001-07" db="EMBL/GenBank/DDBJ databases">
        <title>Oryza sativa nipponbare(GA3) genomic DNA, chromosome 8, BAC clone:OJ1663_D06.</title>
        <authorList>
            <person name="Sasaki T."/>
            <person name="Matsumoto T."/>
            <person name="Yamamoto K."/>
        </authorList>
    </citation>
    <scope>NUCLEOTIDE SEQUENCE</scope>
</reference>
<dbReference type="AlphaFoldDB" id="Q84NJ5"/>
<reference evidence="1" key="2">
    <citation type="submission" date="2002-09" db="EMBL/GenBank/DDBJ databases">
        <title>Oryza sativa nipponbare(GA3) genomic DNA, chromosome 8, BAC clone:OSJNBb0032E15.</title>
        <authorList>
            <person name="Sasaki T."/>
            <person name="Matsumoto T."/>
            <person name="Katayose Y."/>
        </authorList>
    </citation>
    <scope>NUCLEOTIDE SEQUENCE</scope>
</reference>
<name>Q84NJ5_ORYSJ</name>